<dbReference type="Proteomes" id="UP000807159">
    <property type="component" value="Chromosome 16"/>
</dbReference>
<dbReference type="EMBL" id="JACEGQ020000016">
    <property type="protein sequence ID" value="KAH8486036.1"/>
    <property type="molecule type" value="Genomic_DNA"/>
</dbReference>
<evidence type="ECO:0000313" key="2">
    <source>
        <dbReference type="Proteomes" id="UP000807159"/>
    </source>
</evidence>
<gene>
    <name evidence="1" type="ORF">H0E87_027481</name>
</gene>
<name>A0A8T2WYJ1_POPDE</name>
<comment type="caution">
    <text evidence="1">The sequence shown here is derived from an EMBL/GenBank/DDBJ whole genome shotgun (WGS) entry which is preliminary data.</text>
</comment>
<keyword evidence="2" id="KW-1185">Reference proteome</keyword>
<dbReference type="AlphaFoldDB" id="A0A8T2WYJ1"/>
<organism evidence="1 2">
    <name type="scientific">Populus deltoides</name>
    <name type="common">Eastern poplar</name>
    <name type="synonym">Eastern cottonwood</name>
    <dbReference type="NCBI Taxonomy" id="3696"/>
    <lineage>
        <taxon>Eukaryota</taxon>
        <taxon>Viridiplantae</taxon>
        <taxon>Streptophyta</taxon>
        <taxon>Embryophyta</taxon>
        <taxon>Tracheophyta</taxon>
        <taxon>Spermatophyta</taxon>
        <taxon>Magnoliopsida</taxon>
        <taxon>eudicotyledons</taxon>
        <taxon>Gunneridae</taxon>
        <taxon>Pentapetalae</taxon>
        <taxon>rosids</taxon>
        <taxon>fabids</taxon>
        <taxon>Malpighiales</taxon>
        <taxon>Salicaceae</taxon>
        <taxon>Saliceae</taxon>
        <taxon>Populus</taxon>
    </lineage>
</organism>
<reference evidence="1" key="1">
    <citation type="journal article" date="2021" name="J. Hered.">
        <title>Genome Assembly of Salicaceae Populus deltoides (Eastern Cottonwood) I-69 Based on Nanopore Sequencing and Hi-C Technologies.</title>
        <authorList>
            <person name="Bai S."/>
            <person name="Wu H."/>
            <person name="Zhang J."/>
            <person name="Pan Z."/>
            <person name="Zhao W."/>
            <person name="Li Z."/>
            <person name="Tong C."/>
        </authorList>
    </citation>
    <scope>NUCLEOTIDE SEQUENCE</scope>
    <source>
        <tissue evidence="1">Leaf</tissue>
    </source>
</reference>
<evidence type="ECO:0000313" key="1">
    <source>
        <dbReference type="EMBL" id="KAH8486036.1"/>
    </source>
</evidence>
<accession>A0A8T2WYJ1</accession>
<sequence length="110" mass="12073">MLAINNPYAGSISKHIKSLASIHTEIRFIEIPETIPAPPPEALAVSPASAFTSYINDHKTLVKDTIVNLVMAPNPAPIASVVVDMFCKKLLKLPCLVCINHKFDLEIWKP</sequence>
<dbReference type="Gene3D" id="3.40.50.2000">
    <property type="entry name" value="Glycogen Phosphorylase B"/>
    <property type="match status" value="1"/>
</dbReference>
<proteinExistence type="predicted"/>
<protein>
    <submittedName>
        <fullName evidence="1">Uncharacterized protein</fullName>
    </submittedName>
</protein>